<evidence type="ECO:0000313" key="4">
    <source>
        <dbReference type="Proteomes" id="UP001232536"/>
    </source>
</evidence>
<dbReference type="GO" id="GO:0052621">
    <property type="term" value="F:diguanylate cyclase activity"/>
    <property type="evidence" value="ECO:0007669"/>
    <property type="project" value="UniProtKB-EC"/>
</dbReference>
<dbReference type="EC" id="2.7.7.65" evidence="3"/>
<dbReference type="EMBL" id="JAUQYP010000001">
    <property type="protein sequence ID" value="MDO8107489.1"/>
    <property type="molecule type" value="Genomic_DNA"/>
</dbReference>
<dbReference type="InterPro" id="IPR000160">
    <property type="entry name" value="GGDEF_dom"/>
</dbReference>
<gene>
    <name evidence="3" type="ORF">Q6348_09815</name>
</gene>
<organism evidence="3 4">
    <name type="scientific">Actinotalea lenta</name>
    <dbReference type="NCBI Taxonomy" id="3064654"/>
    <lineage>
        <taxon>Bacteria</taxon>
        <taxon>Bacillati</taxon>
        <taxon>Actinomycetota</taxon>
        <taxon>Actinomycetes</taxon>
        <taxon>Micrococcales</taxon>
        <taxon>Cellulomonadaceae</taxon>
        <taxon>Actinotalea</taxon>
    </lineage>
</organism>
<comment type="caution">
    <text evidence="3">The sequence shown here is derived from an EMBL/GenBank/DDBJ whole genome shotgun (WGS) entry which is preliminary data.</text>
</comment>
<keyword evidence="1" id="KW-1133">Transmembrane helix</keyword>
<dbReference type="Proteomes" id="UP001232536">
    <property type="component" value="Unassembled WGS sequence"/>
</dbReference>
<dbReference type="Gene3D" id="3.30.70.270">
    <property type="match status" value="1"/>
</dbReference>
<dbReference type="PROSITE" id="PS50887">
    <property type="entry name" value="GGDEF"/>
    <property type="match status" value="1"/>
</dbReference>
<dbReference type="Pfam" id="PF00990">
    <property type="entry name" value="GGDEF"/>
    <property type="match status" value="1"/>
</dbReference>
<feature type="transmembrane region" description="Helical" evidence="1">
    <location>
        <begin position="20"/>
        <end position="37"/>
    </location>
</feature>
<sequence length="313" mass="32128">MHPPGVVTGALLRAETRGWALSGLLTASAAVVATLAVTPLTTGSRTDRLPVVVAALALLAVAAALGRRSTAALWGVVMLAVGVDVWMLAGAATLTGAILTMSAFTYPVLYAAYAFEGAWLTAALGVTAGGSAVGLALSGAGWHWIPWSVVVAGSVVAGYLVGRVLTVLRWYGTVDALTGVLTRTAFAAMAASAIAGSRRRGAPAVLVLVDLDGFKEVNDTHGHAEGDRVLVEAVDSWRARLRGQDLLGRAGGDEFLILLPDTDLDGAREVAAGLADVSPIAFSTGVALVGPHDTVATLLRRADAAMYAVKRRR</sequence>
<accession>A0ABT9D9A7</accession>
<dbReference type="InterPro" id="IPR029787">
    <property type="entry name" value="Nucleotide_cyclase"/>
</dbReference>
<dbReference type="PANTHER" id="PTHR45138">
    <property type="entry name" value="REGULATORY COMPONENTS OF SENSORY TRANSDUCTION SYSTEM"/>
    <property type="match status" value="1"/>
</dbReference>
<feature type="domain" description="GGDEF" evidence="2">
    <location>
        <begin position="202"/>
        <end position="313"/>
    </location>
</feature>
<keyword evidence="3" id="KW-0548">Nucleotidyltransferase</keyword>
<dbReference type="RefSeq" id="WP_304601110.1">
    <property type="nucleotide sequence ID" value="NZ_JAUQYP010000001.1"/>
</dbReference>
<dbReference type="SUPFAM" id="SSF55073">
    <property type="entry name" value="Nucleotide cyclase"/>
    <property type="match status" value="1"/>
</dbReference>
<keyword evidence="1" id="KW-0812">Transmembrane</keyword>
<proteinExistence type="predicted"/>
<dbReference type="CDD" id="cd01949">
    <property type="entry name" value="GGDEF"/>
    <property type="match status" value="1"/>
</dbReference>
<name>A0ABT9D9A7_9CELL</name>
<dbReference type="InterPro" id="IPR050469">
    <property type="entry name" value="Diguanylate_Cyclase"/>
</dbReference>
<keyword evidence="3" id="KW-0808">Transferase</keyword>
<reference evidence="3 4" key="1">
    <citation type="submission" date="2023-07" db="EMBL/GenBank/DDBJ databases">
        <title>Description of novel actinomycetes strains, isolated from tidal flat sediment.</title>
        <authorList>
            <person name="Lu C."/>
        </authorList>
    </citation>
    <scope>NUCLEOTIDE SEQUENCE [LARGE SCALE GENOMIC DNA]</scope>
    <source>
        <strain evidence="3 4">SYSU T00b441</strain>
    </source>
</reference>
<feature type="transmembrane region" description="Helical" evidence="1">
    <location>
        <begin position="49"/>
        <end position="66"/>
    </location>
</feature>
<evidence type="ECO:0000313" key="3">
    <source>
        <dbReference type="EMBL" id="MDO8107489.1"/>
    </source>
</evidence>
<dbReference type="SMART" id="SM00267">
    <property type="entry name" value="GGDEF"/>
    <property type="match status" value="1"/>
</dbReference>
<dbReference type="InterPro" id="IPR043128">
    <property type="entry name" value="Rev_trsase/Diguanyl_cyclase"/>
</dbReference>
<dbReference type="PANTHER" id="PTHR45138:SF9">
    <property type="entry name" value="DIGUANYLATE CYCLASE DGCM-RELATED"/>
    <property type="match status" value="1"/>
</dbReference>
<evidence type="ECO:0000256" key="1">
    <source>
        <dbReference type="SAM" id="Phobius"/>
    </source>
</evidence>
<protein>
    <submittedName>
        <fullName evidence="3">GGDEF domain-containing protein</fullName>
        <ecNumber evidence="3">2.7.7.65</ecNumber>
    </submittedName>
</protein>
<evidence type="ECO:0000259" key="2">
    <source>
        <dbReference type="PROSITE" id="PS50887"/>
    </source>
</evidence>
<feature type="transmembrane region" description="Helical" evidence="1">
    <location>
        <begin position="144"/>
        <end position="162"/>
    </location>
</feature>
<keyword evidence="1" id="KW-0472">Membrane</keyword>
<dbReference type="NCBIfam" id="TIGR00254">
    <property type="entry name" value="GGDEF"/>
    <property type="match status" value="1"/>
</dbReference>
<keyword evidence="4" id="KW-1185">Reference proteome</keyword>